<name>A0ABP0K9F4_9DINO</name>
<evidence type="ECO:0000256" key="1">
    <source>
        <dbReference type="SAM" id="MobiDB-lite"/>
    </source>
</evidence>
<protein>
    <submittedName>
        <fullName evidence="2">Poly [ADP-ribose] polymerase (PARP)</fullName>
    </submittedName>
</protein>
<comment type="caution">
    <text evidence="2">The sequence shown here is derived from an EMBL/GenBank/DDBJ whole genome shotgun (WGS) entry which is preliminary data.</text>
</comment>
<reference evidence="2 3" key="1">
    <citation type="submission" date="2024-02" db="EMBL/GenBank/DDBJ databases">
        <authorList>
            <person name="Chen Y."/>
            <person name="Shah S."/>
            <person name="Dougan E. K."/>
            <person name="Thang M."/>
            <person name="Chan C."/>
        </authorList>
    </citation>
    <scope>NUCLEOTIDE SEQUENCE [LARGE SCALE GENOMIC DNA]</scope>
</reference>
<keyword evidence="3" id="KW-1185">Reference proteome</keyword>
<sequence>MVDYSKFDHIGSSDESDAAHPVSIQQTCDAMFDSIRRVGPGQPKGFYYPLQGGDMVPFDVRDEICQDFGYQHGDVVVTDHGHISTVIGVFDEQLWFHAEGNDGADLWTNEVLKKVGRTAVEERAKGPPSLKSDWLRLDFAYAAGLENPTLAYFDTRKHLCETVGGFKHGDVIRVGAISAVTIGVKRDGHRLFLWFHPPHSPGARIFQVEDLRGSRVIDRKAVREHPRPHAVPAPANKKAAECAPMGIKAAQRDSDTNKAKLVAKLVAERGAREEAERKLREAEKEVDKMRKKLDRLRSKNSSLAKASATSERNTERKFLLKREQVRKELEVETSQKLPANLC</sequence>
<feature type="compositionally biased region" description="Polar residues" evidence="1">
    <location>
        <begin position="299"/>
        <end position="311"/>
    </location>
</feature>
<feature type="region of interest" description="Disordered" evidence="1">
    <location>
        <begin position="1"/>
        <end position="20"/>
    </location>
</feature>
<evidence type="ECO:0000313" key="2">
    <source>
        <dbReference type="EMBL" id="CAK9023431.1"/>
    </source>
</evidence>
<proteinExistence type="predicted"/>
<accession>A0ABP0K9F4</accession>
<gene>
    <name evidence="2" type="ORF">SCF082_LOCUS16207</name>
</gene>
<feature type="region of interest" description="Disordered" evidence="1">
    <location>
        <begin position="283"/>
        <end position="318"/>
    </location>
</feature>
<feature type="compositionally biased region" description="Basic and acidic residues" evidence="1">
    <location>
        <begin position="1"/>
        <end position="12"/>
    </location>
</feature>
<dbReference type="EMBL" id="CAXAMM010010458">
    <property type="protein sequence ID" value="CAK9023431.1"/>
    <property type="molecule type" value="Genomic_DNA"/>
</dbReference>
<evidence type="ECO:0000313" key="3">
    <source>
        <dbReference type="Proteomes" id="UP001642464"/>
    </source>
</evidence>
<organism evidence="2 3">
    <name type="scientific">Durusdinium trenchii</name>
    <dbReference type="NCBI Taxonomy" id="1381693"/>
    <lineage>
        <taxon>Eukaryota</taxon>
        <taxon>Sar</taxon>
        <taxon>Alveolata</taxon>
        <taxon>Dinophyceae</taxon>
        <taxon>Suessiales</taxon>
        <taxon>Symbiodiniaceae</taxon>
        <taxon>Durusdinium</taxon>
    </lineage>
</organism>
<dbReference type="Proteomes" id="UP001642464">
    <property type="component" value="Unassembled WGS sequence"/>
</dbReference>